<feature type="domain" description="CCHC-type" evidence="30">
    <location>
        <begin position="294"/>
        <end position="308"/>
    </location>
</feature>
<keyword evidence="19" id="KW-0917">Virion maturation</keyword>
<feature type="compositionally biased region" description="Polar residues" evidence="29">
    <location>
        <begin position="235"/>
        <end position="244"/>
    </location>
</feature>
<dbReference type="EMBL" id="AVOT02044839">
    <property type="protein sequence ID" value="MBW0540203.1"/>
    <property type="molecule type" value="Genomic_DNA"/>
</dbReference>
<dbReference type="GO" id="GO:0005524">
    <property type="term" value="F:ATP binding"/>
    <property type="evidence" value="ECO:0007669"/>
    <property type="project" value="UniProtKB-KW"/>
</dbReference>
<dbReference type="Pfam" id="PF07727">
    <property type="entry name" value="RVT_2"/>
    <property type="match status" value="1"/>
</dbReference>
<keyword evidence="10" id="KW-0547">Nucleotide-binding</keyword>
<dbReference type="Proteomes" id="UP000765509">
    <property type="component" value="Unassembled WGS sequence"/>
</dbReference>
<evidence type="ECO:0000256" key="12">
    <source>
        <dbReference type="ARBA" id="ARBA00022801"/>
    </source>
</evidence>
<dbReference type="InterPro" id="IPR012337">
    <property type="entry name" value="RNaseH-like_sf"/>
</dbReference>
<evidence type="ECO:0000313" key="33">
    <source>
        <dbReference type="Proteomes" id="UP000765509"/>
    </source>
</evidence>
<dbReference type="AlphaFoldDB" id="A0A9Q3IG27"/>
<dbReference type="InterPro" id="IPR001878">
    <property type="entry name" value="Znf_CCHC"/>
</dbReference>
<evidence type="ECO:0000256" key="16">
    <source>
        <dbReference type="ARBA" id="ARBA00022908"/>
    </source>
</evidence>
<evidence type="ECO:0000256" key="22">
    <source>
        <dbReference type="ARBA" id="ARBA00030524"/>
    </source>
</evidence>
<dbReference type="PROSITE" id="PS50994">
    <property type="entry name" value="INTEGRASE"/>
    <property type="match status" value="1"/>
</dbReference>
<evidence type="ECO:0000313" key="32">
    <source>
        <dbReference type="EMBL" id="MBW0540203.1"/>
    </source>
</evidence>
<evidence type="ECO:0000256" key="3">
    <source>
        <dbReference type="ARBA" id="ARBA00022612"/>
    </source>
</evidence>
<evidence type="ECO:0000256" key="9">
    <source>
        <dbReference type="ARBA" id="ARBA00022723"/>
    </source>
</evidence>
<dbReference type="Gene3D" id="3.30.420.10">
    <property type="entry name" value="Ribonuclease H-like superfamily/Ribonuclease H"/>
    <property type="match status" value="1"/>
</dbReference>
<comment type="catalytic activity">
    <reaction evidence="25">
        <text>DNA(n) + a 2'-deoxyribonucleoside 5'-triphosphate = DNA(n+1) + diphosphate</text>
        <dbReference type="Rhea" id="RHEA:22508"/>
        <dbReference type="Rhea" id="RHEA-COMP:17339"/>
        <dbReference type="Rhea" id="RHEA-COMP:17340"/>
        <dbReference type="ChEBI" id="CHEBI:33019"/>
        <dbReference type="ChEBI" id="CHEBI:61560"/>
        <dbReference type="ChEBI" id="CHEBI:173112"/>
        <dbReference type="EC" id="2.7.7.49"/>
    </reaction>
</comment>
<keyword evidence="7" id="KW-0548">Nucleotidyltransferase</keyword>
<evidence type="ECO:0000256" key="21">
    <source>
        <dbReference type="ARBA" id="ARBA00023268"/>
    </source>
</evidence>
<feature type="domain" description="Integrase catalytic" evidence="31">
    <location>
        <begin position="544"/>
        <end position="708"/>
    </location>
</feature>
<keyword evidence="20" id="KW-0233">DNA recombination</keyword>
<dbReference type="GO" id="GO:0003723">
    <property type="term" value="F:RNA binding"/>
    <property type="evidence" value="ECO:0007669"/>
    <property type="project" value="UniProtKB-KW"/>
</dbReference>
<dbReference type="Pfam" id="PF00665">
    <property type="entry name" value="rve"/>
    <property type="match status" value="1"/>
</dbReference>
<keyword evidence="18" id="KW-0239">DNA-directed DNA polymerase</keyword>
<evidence type="ECO:0000256" key="17">
    <source>
        <dbReference type="ARBA" id="ARBA00022918"/>
    </source>
</evidence>
<dbReference type="GO" id="GO:0006310">
    <property type="term" value="P:DNA recombination"/>
    <property type="evidence" value="ECO:0007669"/>
    <property type="project" value="UniProtKB-KW"/>
</dbReference>
<dbReference type="PROSITE" id="PS00141">
    <property type="entry name" value="ASP_PROTEASE"/>
    <property type="match status" value="1"/>
</dbReference>
<evidence type="ECO:0000256" key="26">
    <source>
        <dbReference type="ARBA" id="ARBA00049244"/>
    </source>
</evidence>
<evidence type="ECO:0000256" key="15">
    <source>
        <dbReference type="ARBA" id="ARBA00022884"/>
    </source>
</evidence>
<dbReference type="GO" id="GO:0006508">
    <property type="term" value="P:proteolysis"/>
    <property type="evidence" value="ECO:0007669"/>
    <property type="project" value="UniProtKB-KW"/>
</dbReference>
<dbReference type="GO" id="GO:0004190">
    <property type="term" value="F:aspartic-type endopeptidase activity"/>
    <property type="evidence" value="ECO:0007669"/>
    <property type="project" value="InterPro"/>
</dbReference>
<dbReference type="InterPro" id="IPR039537">
    <property type="entry name" value="Retrotran_Ty1/copia-like"/>
</dbReference>
<feature type="region of interest" description="Disordered" evidence="29">
    <location>
        <begin position="234"/>
        <end position="277"/>
    </location>
</feature>
<dbReference type="InterPro" id="IPR001969">
    <property type="entry name" value="Aspartic_peptidase_AS"/>
</dbReference>
<dbReference type="SUPFAM" id="SSF57756">
    <property type="entry name" value="Retrovirus zinc finger-like domains"/>
    <property type="match status" value="1"/>
</dbReference>
<dbReference type="InterPro" id="IPR036397">
    <property type="entry name" value="RNaseH_sf"/>
</dbReference>
<dbReference type="Pfam" id="PF00098">
    <property type="entry name" value="zf-CCHC"/>
    <property type="match status" value="1"/>
</dbReference>
<evidence type="ECO:0000256" key="6">
    <source>
        <dbReference type="ARBA" id="ARBA00022679"/>
    </source>
</evidence>
<dbReference type="GO" id="GO:0032196">
    <property type="term" value="P:transposition"/>
    <property type="evidence" value="ECO:0007669"/>
    <property type="project" value="UniProtKB-KW"/>
</dbReference>
<evidence type="ECO:0000256" key="2">
    <source>
        <dbReference type="ARBA" id="ARBA00022578"/>
    </source>
</evidence>
<dbReference type="InterPro" id="IPR054722">
    <property type="entry name" value="PolX-like_BBD"/>
</dbReference>
<evidence type="ECO:0000256" key="24">
    <source>
        <dbReference type="ARBA" id="ARBA00033113"/>
    </source>
</evidence>
<evidence type="ECO:0000256" key="13">
    <source>
        <dbReference type="ARBA" id="ARBA00022840"/>
    </source>
</evidence>
<dbReference type="SMART" id="SM00343">
    <property type="entry name" value="ZnF_C2HC"/>
    <property type="match status" value="1"/>
</dbReference>
<evidence type="ECO:0000256" key="4">
    <source>
        <dbReference type="ARBA" id="ARBA00022664"/>
    </source>
</evidence>
<evidence type="ECO:0000259" key="30">
    <source>
        <dbReference type="PROSITE" id="PS50158"/>
    </source>
</evidence>
<evidence type="ECO:0000256" key="1">
    <source>
        <dbReference type="ARBA" id="ARBA00002180"/>
    </source>
</evidence>
<gene>
    <name evidence="32" type="ORF">O181_079918</name>
</gene>
<dbReference type="SUPFAM" id="SSF53098">
    <property type="entry name" value="Ribonuclease H-like"/>
    <property type="match status" value="1"/>
</dbReference>
<keyword evidence="28" id="KW-0863">Zinc-finger</keyword>
<proteinExistence type="predicted"/>
<keyword evidence="2" id="KW-0815">Transposition</keyword>
<protein>
    <recommendedName>
        <fullName evidence="22">Gag-Pol-p199</fullName>
    </recommendedName>
    <alternativeName>
        <fullName evidence="23">TY1A-TY1B</fullName>
    </alternativeName>
    <alternativeName>
        <fullName evidence="24">p190</fullName>
    </alternativeName>
</protein>
<evidence type="ECO:0000256" key="29">
    <source>
        <dbReference type="SAM" id="MobiDB-lite"/>
    </source>
</evidence>
<dbReference type="GO" id="GO:0006397">
    <property type="term" value="P:mRNA processing"/>
    <property type="evidence" value="ECO:0007669"/>
    <property type="project" value="UniProtKB-KW"/>
</dbReference>
<dbReference type="InterPro" id="IPR025724">
    <property type="entry name" value="GAG-pre-integrase_dom"/>
</dbReference>
<dbReference type="GO" id="GO:0003887">
    <property type="term" value="F:DNA-directed DNA polymerase activity"/>
    <property type="evidence" value="ECO:0007669"/>
    <property type="project" value="UniProtKB-KW"/>
</dbReference>
<organism evidence="32 33">
    <name type="scientific">Austropuccinia psidii MF-1</name>
    <dbReference type="NCBI Taxonomy" id="1389203"/>
    <lineage>
        <taxon>Eukaryota</taxon>
        <taxon>Fungi</taxon>
        <taxon>Dikarya</taxon>
        <taxon>Basidiomycota</taxon>
        <taxon>Pucciniomycotina</taxon>
        <taxon>Pucciniomycetes</taxon>
        <taxon>Pucciniales</taxon>
        <taxon>Sphaerophragmiaceae</taxon>
        <taxon>Austropuccinia</taxon>
    </lineage>
</organism>
<keyword evidence="3" id="KW-1188">Viral release from host cell</keyword>
<keyword evidence="4" id="KW-0507">mRNA processing</keyword>
<evidence type="ECO:0000256" key="11">
    <source>
        <dbReference type="ARBA" id="ARBA00022759"/>
    </source>
</evidence>
<keyword evidence="15" id="KW-0694">RNA-binding</keyword>
<keyword evidence="17" id="KW-0695">RNA-directed DNA polymerase</keyword>
<evidence type="ECO:0000256" key="14">
    <source>
        <dbReference type="ARBA" id="ARBA00022842"/>
    </source>
</evidence>
<dbReference type="OrthoDB" id="3544839at2759"/>
<dbReference type="PANTHER" id="PTHR42648">
    <property type="entry name" value="TRANSPOSASE, PUTATIVE-RELATED"/>
    <property type="match status" value="1"/>
</dbReference>
<keyword evidence="8" id="KW-0540">Nuclease</keyword>
<evidence type="ECO:0000259" key="31">
    <source>
        <dbReference type="PROSITE" id="PS50994"/>
    </source>
</evidence>
<keyword evidence="33" id="KW-1185">Reference proteome</keyword>
<dbReference type="InterPro" id="IPR036875">
    <property type="entry name" value="Znf_CCHC_sf"/>
</dbReference>
<keyword evidence="13" id="KW-0067">ATP-binding</keyword>
<evidence type="ECO:0000256" key="23">
    <source>
        <dbReference type="ARBA" id="ARBA00032154"/>
    </source>
</evidence>
<dbReference type="GO" id="GO:0003964">
    <property type="term" value="F:RNA-directed DNA polymerase activity"/>
    <property type="evidence" value="ECO:0007669"/>
    <property type="project" value="UniProtKB-KW"/>
</dbReference>
<evidence type="ECO:0000256" key="5">
    <source>
        <dbReference type="ARBA" id="ARBA00022670"/>
    </source>
</evidence>
<comment type="function">
    <text evidence="27">Capsid protein (CA) is the structural component of the virus-like particle (VLP), forming the shell that encapsulates the retrotransposons dimeric RNA genome. The particles are assembled from trimer-clustered units and there are holes in the capsid shells that allow for the diffusion of macromolecules. CA also has nucleocapsid-like chaperone activity, promoting primer tRNA(i)-Met annealing to the multipartite primer-binding site (PBS), dimerization of Ty1 RNA and initiation of reverse transcription.</text>
</comment>
<comment type="caution">
    <text evidence="32">The sequence shown here is derived from an EMBL/GenBank/DDBJ whole genome shotgun (WGS) entry which is preliminary data.</text>
</comment>
<evidence type="ECO:0000256" key="10">
    <source>
        <dbReference type="ARBA" id="ARBA00022741"/>
    </source>
</evidence>
<dbReference type="GO" id="GO:0004519">
    <property type="term" value="F:endonuclease activity"/>
    <property type="evidence" value="ECO:0007669"/>
    <property type="project" value="UniProtKB-KW"/>
</dbReference>
<dbReference type="InterPro" id="IPR057670">
    <property type="entry name" value="SH3_retrovirus"/>
</dbReference>
<evidence type="ECO:0000256" key="8">
    <source>
        <dbReference type="ARBA" id="ARBA00022722"/>
    </source>
</evidence>
<accession>A0A9Q3IG27</accession>
<reference evidence="32" key="1">
    <citation type="submission" date="2021-03" db="EMBL/GenBank/DDBJ databases">
        <title>Draft genome sequence of rust myrtle Austropuccinia psidii MF-1, a brazilian biotype.</title>
        <authorList>
            <person name="Quecine M.C."/>
            <person name="Pachon D.M.R."/>
            <person name="Bonatelli M.L."/>
            <person name="Correr F.H."/>
            <person name="Franceschini L.M."/>
            <person name="Leite T.F."/>
            <person name="Margarido G.R.A."/>
            <person name="Almeida C.A."/>
            <person name="Ferrarezi J.A."/>
            <person name="Labate C.A."/>
        </authorList>
    </citation>
    <scope>NUCLEOTIDE SEQUENCE</scope>
    <source>
        <strain evidence="32">MF-1</strain>
    </source>
</reference>
<keyword evidence="6" id="KW-0808">Transferase</keyword>
<keyword evidence="5" id="KW-0645">Protease</keyword>
<keyword evidence="14" id="KW-0460">Magnesium</keyword>
<dbReference type="Gene3D" id="4.10.60.10">
    <property type="entry name" value="Zinc finger, CCHC-type"/>
    <property type="match status" value="1"/>
</dbReference>
<dbReference type="GO" id="GO:0008270">
    <property type="term" value="F:zinc ion binding"/>
    <property type="evidence" value="ECO:0007669"/>
    <property type="project" value="UniProtKB-KW"/>
</dbReference>
<sequence length="1205" mass="134665">MSSSKDINIPVDLSSLKIQDNDIVSQADKQAESLNRFSLLADKIQPKLLLDGSNFNIWSRAMTDTWASCFFGDCDYFDNNERDTDYRRNLVALSFIRNSIDRSLFQSIISQLYMPNARSIYQSLKKRFGKSSWLAIVQQARCIFVPTDQSSNLINHSVNVQGALAALQSQVGALTPENLLPIILYFSAPQLQGQITTALDTRKAINPSIEICANDILDIASRVQGKAVPDDLSPLQISKINGSRSNDEHSQKGKFRHSSSHFLSQPPRSALTGASIQNQSPEWKRKWLTARNPCFYCGGSGHWAPNCPIKLKGEQARRQPSRNPSVARLGVVPTLENGEGLLDSGATHSVVGDISLFTRLSPANMSLSVASQHRFNVDGIGAIRLNTPNGILNLNNVLYCKAIPGIVLSMGRLAEDGIDFLFLQKNLYLHHKDIFFPCFFRNFRWFIPIIPHPFTSTPISINPISTDIPPTINFATRPSHMPNDISEIWHQRLGHLSIRNIKRLSKYQAVEGLPLVPLAINRICHHCSVSKSEHRPVSTPSRQHILKPGDLIVADLIGPLPSSFDNKKYVLIIQDFFSRLAAAIPIRDKSEAKTYFIDWMKRFTAATGFQVKAIRTDNGSEFKNNVLSSFLSMHGITHETSIPYEHHQNGRAERTNRSILEIARTSLISSNIPKRLWPFAFKHAAFIFNRVLHTDSTKTPYEIVSGIKPTLTLLRIFGAKSYIFNPLHRKDLSPRGLIGYHVGVAPDSKGWIFWIPERGDFFIKSASVKFDEINFFKPAHVSSIQASDLFDNSMILEIEKQDTLVASLNLHSDSTATTPTTFNDATMSPEKDDWFGAISDELKSMSDEKVFDVVNLSDALRTQKASDILSTRWVFTQKKAPLRYKARLVARGFKQTKGINFEETFAPTPTFGTLRLLLSVAITKKWMIRTFDVKVAFLHSLIDMPIFVWPPQGMNVTPGKVLKLNKALYGTKQAARCWWQHLTAILLGIGFEPNKEDLSTYTYVSDSGMALLWIHVDDGALTASSPQLLDEIATAISKKLKIKWDDVITGLVGLNICQSANGIHISQPDLIKKLVSLRPSNITAKSPLPPNCKLESGTSKEMDIPYLKRIGILLYIVQGSRPDITYAVNYLARFSLGTTSAHWEALEHLIAYLRLTSTAGISISNLDTASAFECYVDANWGGEGNRSSHGFLILHNKNPISWQSK</sequence>
<evidence type="ECO:0000256" key="20">
    <source>
        <dbReference type="ARBA" id="ARBA00023172"/>
    </source>
</evidence>
<dbReference type="Pfam" id="PF25597">
    <property type="entry name" value="SH3_retrovirus"/>
    <property type="match status" value="1"/>
</dbReference>
<dbReference type="InterPro" id="IPR013103">
    <property type="entry name" value="RVT_2"/>
</dbReference>
<keyword evidence="12" id="KW-0378">Hydrolase</keyword>
<keyword evidence="21" id="KW-0511">Multifunctional enzyme</keyword>
<dbReference type="GO" id="GO:0015074">
    <property type="term" value="P:DNA integration"/>
    <property type="evidence" value="ECO:0007669"/>
    <property type="project" value="UniProtKB-KW"/>
</dbReference>
<evidence type="ECO:0000256" key="28">
    <source>
        <dbReference type="PROSITE-ProRule" id="PRU00047"/>
    </source>
</evidence>
<keyword evidence="28" id="KW-0862">Zinc</keyword>
<keyword evidence="16" id="KW-0229">DNA integration</keyword>
<evidence type="ECO:0000256" key="19">
    <source>
        <dbReference type="ARBA" id="ARBA00023113"/>
    </source>
</evidence>
<dbReference type="PANTHER" id="PTHR42648:SF11">
    <property type="entry name" value="TRANSPOSON TY4-P GAG-POL POLYPROTEIN"/>
    <property type="match status" value="1"/>
</dbReference>
<dbReference type="PROSITE" id="PS50158">
    <property type="entry name" value="ZF_CCHC"/>
    <property type="match status" value="1"/>
</dbReference>
<evidence type="ECO:0000256" key="27">
    <source>
        <dbReference type="ARBA" id="ARBA00057243"/>
    </source>
</evidence>
<dbReference type="InterPro" id="IPR001584">
    <property type="entry name" value="Integrase_cat-core"/>
</dbReference>
<evidence type="ECO:0000256" key="18">
    <source>
        <dbReference type="ARBA" id="ARBA00022932"/>
    </source>
</evidence>
<dbReference type="GO" id="GO:0005634">
    <property type="term" value="C:nucleus"/>
    <property type="evidence" value="ECO:0007669"/>
    <property type="project" value="UniProtKB-ARBA"/>
</dbReference>
<keyword evidence="9" id="KW-0479">Metal-binding</keyword>
<keyword evidence="11" id="KW-0255">Endonuclease</keyword>
<feature type="compositionally biased region" description="Polar residues" evidence="29">
    <location>
        <begin position="260"/>
        <end position="277"/>
    </location>
</feature>
<comment type="catalytic activity">
    <reaction evidence="26">
        <text>DNA(n) + a 2'-deoxyribonucleoside 5'-triphosphate = DNA(n+1) + diphosphate</text>
        <dbReference type="Rhea" id="RHEA:22508"/>
        <dbReference type="Rhea" id="RHEA-COMP:17339"/>
        <dbReference type="Rhea" id="RHEA-COMP:17340"/>
        <dbReference type="ChEBI" id="CHEBI:33019"/>
        <dbReference type="ChEBI" id="CHEBI:61560"/>
        <dbReference type="ChEBI" id="CHEBI:173112"/>
        <dbReference type="EC" id="2.7.7.7"/>
    </reaction>
</comment>
<evidence type="ECO:0000256" key="25">
    <source>
        <dbReference type="ARBA" id="ARBA00048173"/>
    </source>
</evidence>
<name>A0A9Q3IG27_9BASI</name>
<evidence type="ECO:0000256" key="7">
    <source>
        <dbReference type="ARBA" id="ARBA00022695"/>
    </source>
</evidence>
<comment type="function">
    <text evidence="1">The aspartyl protease (PR) mediates the proteolytic cleavages of the Gag and Gag-Pol polyproteins after assembly of the VLP.</text>
</comment>
<dbReference type="Pfam" id="PF22936">
    <property type="entry name" value="Pol_BBD"/>
    <property type="match status" value="1"/>
</dbReference>
<dbReference type="Pfam" id="PF13976">
    <property type="entry name" value="gag_pre-integrs"/>
    <property type="match status" value="1"/>
</dbReference>